<sequence>MKNIVNETEYNVDSGEAYYLTITFGNGQDGDSSFRDVEGQYHTGSIINIKIGTGAKLEGTFILIGSLVTDTNPDTNKTSISYYINGEEVETYSEDVEEDNSAIYYTTFIKFI</sequence>
<evidence type="ECO:0000313" key="2">
    <source>
        <dbReference type="Proteomes" id="UP001138894"/>
    </source>
</evidence>
<dbReference type="AlphaFoldDB" id="A0A9X1JP53"/>
<dbReference type="EMBL" id="JAGSPD010000011">
    <property type="protein sequence ID" value="MBV7270101.1"/>
    <property type="molecule type" value="Genomic_DNA"/>
</dbReference>
<evidence type="ECO:0000313" key="1">
    <source>
        <dbReference type="EMBL" id="MBV7270101.1"/>
    </source>
</evidence>
<gene>
    <name evidence="1" type="ORF">KCG49_12960</name>
</gene>
<name>A0A9X1JP53_9FLAO</name>
<reference evidence="1" key="1">
    <citation type="submission" date="2021-04" db="EMBL/GenBank/DDBJ databases">
        <authorList>
            <person name="Pira H."/>
            <person name="Risdian C."/>
            <person name="Wink J."/>
        </authorList>
    </citation>
    <scope>NUCLEOTIDE SEQUENCE</scope>
    <source>
        <strain evidence="1">WHY3</strain>
    </source>
</reference>
<comment type="caution">
    <text evidence="1">The sequence shown here is derived from an EMBL/GenBank/DDBJ whole genome shotgun (WGS) entry which is preliminary data.</text>
</comment>
<dbReference type="Proteomes" id="UP001138894">
    <property type="component" value="Unassembled WGS sequence"/>
</dbReference>
<proteinExistence type="predicted"/>
<organism evidence="1 2">
    <name type="scientific">Winogradskyella luteola</name>
    <dbReference type="NCBI Taxonomy" id="2828330"/>
    <lineage>
        <taxon>Bacteria</taxon>
        <taxon>Pseudomonadati</taxon>
        <taxon>Bacteroidota</taxon>
        <taxon>Flavobacteriia</taxon>
        <taxon>Flavobacteriales</taxon>
        <taxon>Flavobacteriaceae</taxon>
        <taxon>Winogradskyella</taxon>
    </lineage>
</organism>
<keyword evidence="2" id="KW-1185">Reference proteome</keyword>
<accession>A0A9X1JP53</accession>
<protein>
    <submittedName>
        <fullName evidence="1">Uncharacterized protein</fullName>
    </submittedName>
</protein>
<dbReference type="RefSeq" id="WP_218547078.1">
    <property type="nucleotide sequence ID" value="NZ_JAGSPD010000011.1"/>
</dbReference>